<reference evidence="1 2" key="1">
    <citation type="submission" date="2020-05" db="EMBL/GenBank/DDBJ databases">
        <title>Complete genome of Desulfobulbus oligotrophicus.</title>
        <authorList>
            <person name="Podar M."/>
        </authorList>
    </citation>
    <scope>NUCLEOTIDE SEQUENCE [LARGE SCALE GENOMIC DNA]</scope>
    <source>
        <strain evidence="1 2">Prop6</strain>
    </source>
</reference>
<evidence type="ECO:0000313" key="2">
    <source>
        <dbReference type="Proteomes" id="UP000596092"/>
    </source>
</evidence>
<dbReference type="AlphaFoldDB" id="A0A7T5VD02"/>
<sequence>MVEQVHHPAFPQPANPHAPIWRFLTRHKFEWMVKEGRLFMPNAAHLGDPLEGTQPVGGSNYWQALVDGAASEEQRRTIEHNRQLISRVAAAFRTRYYVSCWHLNDALNPEMWTLYADNSESVAVRTTVSKLRAALPAYVDIGVVRYIDYTTERLPTLNMLEYITHKNKIFEHESEVRAVAMYPSRP</sequence>
<dbReference type="Proteomes" id="UP000596092">
    <property type="component" value="Chromosome"/>
</dbReference>
<proteinExistence type="predicted"/>
<dbReference type="KEGG" id="dog:HP555_06990"/>
<organism evidence="1 2">
    <name type="scientific">Desulfobulbus oligotrophicus</name>
    <dbReference type="NCBI Taxonomy" id="1909699"/>
    <lineage>
        <taxon>Bacteria</taxon>
        <taxon>Pseudomonadati</taxon>
        <taxon>Thermodesulfobacteriota</taxon>
        <taxon>Desulfobulbia</taxon>
        <taxon>Desulfobulbales</taxon>
        <taxon>Desulfobulbaceae</taxon>
        <taxon>Desulfobulbus</taxon>
    </lineage>
</organism>
<accession>A0A7T5VD02</accession>
<name>A0A7T5VD02_9BACT</name>
<gene>
    <name evidence="1" type="ORF">HP555_06990</name>
</gene>
<protein>
    <submittedName>
        <fullName evidence="1">DUF2971 domain-containing protein</fullName>
    </submittedName>
</protein>
<dbReference type="EMBL" id="CP054140">
    <property type="protein sequence ID" value="QQG65629.1"/>
    <property type="molecule type" value="Genomic_DNA"/>
</dbReference>
<dbReference type="RefSeq" id="WP_199260928.1">
    <property type="nucleotide sequence ID" value="NZ_CP054140.1"/>
</dbReference>
<keyword evidence="2" id="KW-1185">Reference proteome</keyword>
<evidence type="ECO:0000313" key="1">
    <source>
        <dbReference type="EMBL" id="QQG65629.1"/>
    </source>
</evidence>